<dbReference type="PANTHER" id="PTHR40763">
    <property type="entry name" value="MEMBRANE PROTEIN-RELATED"/>
    <property type="match status" value="1"/>
</dbReference>
<proteinExistence type="predicted"/>
<dbReference type="Proteomes" id="UP000662939">
    <property type="component" value="Chromosome"/>
</dbReference>
<dbReference type="RefSeq" id="WP_213171140.1">
    <property type="nucleotide sequence ID" value="NZ_CP070496.1"/>
</dbReference>
<reference evidence="3" key="1">
    <citation type="submission" date="2021-02" db="EMBL/GenBank/DDBJ databases">
        <title>Natronoglycomyces albus gen. nov., sp. nov, a haloalkaliphilic actinobacterium from a soda solonchak soil.</title>
        <authorList>
            <person name="Sorokin D.Y."/>
            <person name="Khijniak T.V."/>
            <person name="Zakharycheva A.P."/>
            <person name="Boueva O.V."/>
            <person name="Ariskina E.V."/>
            <person name="Hahnke R.L."/>
            <person name="Bunk B."/>
            <person name="Sproer C."/>
            <person name="Schumann P."/>
            <person name="Evtushenko L.I."/>
            <person name="Kublanov I.V."/>
        </authorList>
    </citation>
    <scope>NUCLEOTIDE SEQUENCE</scope>
    <source>
        <strain evidence="3">DSM 106290</strain>
    </source>
</reference>
<keyword evidence="1" id="KW-0472">Membrane</keyword>
<feature type="transmembrane region" description="Helical" evidence="1">
    <location>
        <begin position="97"/>
        <end position="116"/>
    </location>
</feature>
<gene>
    <name evidence="3" type="ORF">JQS30_15490</name>
</gene>
<name>A0A895XP28_9ACTN</name>
<keyword evidence="4" id="KW-1185">Reference proteome</keyword>
<dbReference type="PANTHER" id="PTHR40763:SF4">
    <property type="entry name" value="DUF1707 DOMAIN-CONTAINING PROTEIN"/>
    <property type="match status" value="1"/>
</dbReference>
<protein>
    <submittedName>
        <fullName evidence="3">DUF1707 domain-containing protein</fullName>
    </submittedName>
</protein>
<dbReference type="InterPro" id="IPR012551">
    <property type="entry name" value="DUF1707_SHOCT-like"/>
</dbReference>
<organism evidence="3 4">
    <name type="scientific">Natronoglycomyces albus</name>
    <dbReference type="NCBI Taxonomy" id="2811108"/>
    <lineage>
        <taxon>Bacteria</taxon>
        <taxon>Bacillati</taxon>
        <taxon>Actinomycetota</taxon>
        <taxon>Actinomycetes</taxon>
        <taxon>Glycomycetales</taxon>
        <taxon>Glycomycetaceae</taxon>
        <taxon>Natronoglycomyces</taxon>
    </lineage>
</organism>
<dbReference type="Pfam" id="PF08044">
    <property type="entry name" value="DUF1707"/>
    <property type="match status" value="1"/>
</dbReference>
<dbReference type="EMBL" id="CP070496">
    <property type="protein sequence ID" value="QSB05139.1"/>
    <property type="molecule type" value="Genomic_DNA"/>
</dbReference>
<evidence type="ECO:0000313" key="3">
    <source>
        <dbReference type="EMBL" id="QSB05139.1"/>
    </source>
</evidence>
<keyword evidence="1" id="KW-1133">Transmembrane helix</keyword>
<dbReference type="KEGG" id="nav:JQS30_15490"/>
<sequence length="143" mass="15940">MDREQMRASEQDRQMVLDTLRVAVEEGRLDVTEYAIRAEKAMEAKVYAELDALVADLQRLAPPGHGEDPTYQLAADPRFPLARDEDGRVDRNRRWKVAGYTVGLAALISVILILVVPNAMLYIALTALVVLILFIIAGFLGIF</sequence>
<evidence type="ECO:0000313" key="4">
    <source>
        <dbReference type="Proteomes" id="UP000662939"/>
    </source>
</evidence>
<dbReference type="AlphaFoldDB" id="A0A895XP28"/>
<feature type="transmembrane region" description="Helical" evidence="1">
    <location>
        <begin position="122"/>
        <end position="142"/>
    </location>
</feature>
<evidence type="ECO:0000259" key="2">
    <source>
        <dbReference type="Pfam" id="PF08044"/>
    </source>
</evidence>
<feature type="domain" description="DUF1707" evidence="2">
    <location>
        <begin position="6"/>
        <end position="58"/>
    </location>
</feature>
<accession>A0A895XP28</accession>
<keyword evidence="1" id="KW-0812">Transmembrane</keyword>
<evidence type="ECO:0000256" key="1">
    <source>
        <dbReference type="SAM" id="Phobius"/>
    </source>
</evidence>